<comment type="similarity">
    <text evidence="1">Belongs to the UPF0342 family.</text>
</comment>
<dbReference type="Gene3D" id="1.20.1500.10">
    <property type="entry name" value="YheA/YmcA-like"/>
    <property type="match status" value="1"/>
</dbReference>
<name>A0A1K2HGD4_9LACT</name>
<gene>
    <name evidence="2" type="ORF">SAMN02746068_01737</name>
</gene>
<protein>
    <recommendedName>
        <fullName evidence="1">UPF0342 protein SAMN02746068_01737</fullName>
    </recommendedName>
</protein>
<evidence type="ECO:0000313" key="2">
    <source>
        <dbReference type="EMBL" id="SFZ75765.1"/>
    </source>
</evidence>
<dbReference type="AlphaFoldDB" id="A0A1K2HGD4"/>
<dbReference type="Pfam" id="PF06133">
    <property type="entry name" value="Com_YlbF"/>
    <property type="match status" value="1"/>
</dbReference>
<dbReference type="EMBL" id="FPKS01000011">
    <property type="protein sequence ID" value="SFZ75765.1"/>
    <property type="molecule type" value="Genomic_DNA"/>
</dbReference>
<dbReference type="Proteomes" id="UP000185655">
    <property type="component" value="Unassembled WGS sequence"/>
</dbReference>
<dbReference type="SUPFAM" id="SSF158622">
    <property type="entry name" value="YheA/YmcA-like"/>
    <property type="match status" value="1"/>
</dbReference>
<dbReference type="InterPro" id="IPR023378">
    <property type="entry name" value="YheA/YmcA-like_dom_sf"/>
</dbReference>
<evidence type="ECO:0000256" key="1">
    <source>
        <dbReference type="HAMAP-Rule" id="MF_01526"/>
    </source>
</evidence>
<sequence>MNIYDTMNQLERELRALPEYQAVIIALAAVKADETANILYAKFIDIQTKMQMGQLTEPEQQNEAQTLFAELQANPIMSELLAKEQALQTITSDLQDIVFKPLQELYGQ</sequence>
<accession>A0A1K2HGD4</accession>
<proteinExistence type="inferred from homology"/>
<dbReference type="STRING" id="1122154.SAMN02746068_01737"/>
<organism evidence="2 3">
    <name type="scientific">Pseudolactococcus chungangensis CAU 28 = DSM 22330</name>
    <dbReference type="NCBI Taxonomy" id="1122154"/>
    <lineage>
        <taxon>Bacteria</taxon>
        <taxon>Bacillati</taxon>
        <taxon>Bacillota</taxon>
        <taxon>Bacilli</taxon>
        <taxon>Lactobacillales</taxon>
        <taxon>Streptococcaceae</taxon>
        <taxon>Pseudolactococcus</taxon>
    </lineage>
</organism>
<dbReference type="InterPro" id="IPR010368">
    <property type="entry name" value="Com_YlbF"/>
</dbReference>
<evidence type="ECO:0000313" key="3">
    <source>
        <dbReference type="Proteomes" id="UP000185655"/>
    </source>
</evidence>
<reference evidence="2 3" key="1">
    <citation type="submission" date="2016-11" db="EMBL/GenBank/DDBJ databases">
        <authorList>
            <person name="Jaros S."/>
            <person name="Januszkiewicz K."/>
            <person name="Wedrychowicz H."/>
        </authorList>
    </citation>
    <scope>NUCLEOTIDE SEQUENCE [LARGE SCALE GENOMIC DNA]</scope>
    <source>
        <strain evidence="2 3">DSM 22330</strain>
    </source>
</reference>
<dbReference type="HAMAP" id="MF_01526">
    <property type="entry name" value="UPF0342"/>
    <property type="match status" value="1"/>
</dbReference>
<dbReference type="RefSeq" id="WP_167362598.1">
    <property type="nucleotide sequence ID" value="NZ_FPKS01000011.1"/>
</dbReference>